<dbReference type="PANTHER" id="PTHR43157:SF31">
    <property type="entry name" value="PHOSPHATIDYLINOSITOL-GLYCAN BIOSYNTHESIS CLASS F PROTEIN"/>
    <property type="match status" value="1"/>
</dbReference>
<protein>
    <submittedName>
        <fullName evidence="2">Dehydrogenase</fullName>
    </submittedName>
</protein>
<dbReference type="RefSeq" id="WP_197715163.1">
    <property type="nucleotide sequence ID" value="NZ_AP019307.1"/>
</dbReference>
<dbReference type="GO" id="GO:0016491">
    <property type="term" value="F:oxidoreductase activity"/>
    <property type="evidence" value="ECO:0007669"/>
    <property type="project" value="UniProtKB-KW"/>
</dbReference>
<organism evidence="2 3">
    <name type="scientific">Nocardioides baekrokdamisoli</name>
    <dbReference type="NCBI Taxonomy" id="1804624"/>
    <lineage>
        <taxon>Bacteria</taxon>
        <taxon>Bacillati</taxon>
        <taxon>Actinomycetota</taxon>
        <taxon>Actinomycetes</taxon>
        <taxon>Propionibacteriales</taxon>
        <taxon>Nocardioidaceae</taxon>
        <taxon>Nocardioides</taxon>
    </lineage>
</organism>
<dbReference type="SUPFAM" id="SSF51735">
    <property type="entry name" value="NAD(P)-binding Rossmann-fold domains"/>
    <property type="match status" value="1"/>
</dbReference>
<evidence type="ECO:0000313" key="3">
    <source>
        <dbReference type="Proteomes" id="UP000271573"/>
    </source>
</evidence>
<gene>
    <name evidence="2" type="ORF">Back2_16330</name>
</gene>
<evidence type="ECO:0000256" key="1">
    <source>
        <dbReference type="ARBA" id="ARBA00023002"/>
    </source>
</evidence>
<keyword evidence="3" id="KW-1185">Reference proteome</keyword>
<dbReference type="EMBL" id="AP019307">
    <property type="protein sequence ID" value="BBH17346.1"/>
    <property type="molecule type" value="Genomic_DNA"/>
</dbReference>
<name>A0A3G9IG99_9ACTN</name>
<dbReference type="Pfam" id="PF00106">
    <property type="entry name" value="adh_short"/>
    <property type="match status" value="1"/>
</dbReference>
<reference evidence="2 3" key="1">
    <citation type="submission" date="2018-11" db="EMBL/GenBank/DDBJ databases">
        <title>Complete genome sequence of Nocardioides baekrokdamisoli strain KCTC 39748.</title>
        <authorList>
            <person name="Kang S.W."/>
            <person name="Lee K.C."/>
            <person name="Kim K.K."/>
            <person name="Kim J.S."/>
            <person name="Kim D.S."/>
            <person name="Ko S.H."/>
            <person name="Yang S.H."/>
            <person name="Shin Y.K."/>
            <person name="Lee J.S."/>
        </authorList>
    </citation>
    <scope>NUCLEOTIDE SEQUENCE [LARGE SCALE GENOMIC DNA]</scope>
    <source>
        <strain evidence="2 3">KCTC 39748</strain>
    </source>
</reference>
<dbReference type="Proteomes" id="UP000271573">
    <property type="component" value="Chromosome"/>
</dbReference>
<dbReference type="PANTHER" id="PTHR43157">
    <property type="entry name" value="PHOSPHATIDYLINOSITOL-GLYCAN BIOSYNTHESIS CLASS F PROTEIN-RELATED"/>
    <property type="match status" value="1"/>
</dbReference>
<keyword evidence="1" id="KW-0560">Oxidoreductase</keyword>
<proteinExistence type="predicted"/>
<dbReference type="Gene3D" id="3.40.50.720">
    <property type="entry name" value="NAD(P)-binding Rossmann-like Domain"/>
    <property type="match status" value="1"/>
</dbReference>
<dbReference type="InterPro" id="IPR036291">
    <property type="entry name" value="NAD(P)-bd_dom_sf"/>
</dbReference>
<accession>A0A3G9IG99</accession>
<dbReference type="AlphaFoldDB" id="A0A3G9IG99"/>
<dbReference type="KEGG" id="nbe:Back2_16330"/>
<sequence length="296" mass="31074">MKFSPADLPDLTGTSSIVTGANAGIGLITARELAAKGASVVLACRNVVAGEAAIKDMTGDVRVEELDLASLASVRAFAARWRGPLDLLINNAGVMNPPTYRETADGHELMFGTNHLGHFALTGLLLPTLLHSTRARVVTVSSIAHHGGNEKVLLANPKDKYKPEPYYGNSKLANLLFGLELGRRATRTGLISTMAHPGISATNLVASQDGMGANRAIRAAAPFVMPLIFQSADKGANPTLYAATLGEPGSYTGPQKMGESRGPLGPARLSTYAQDADLAAKLWDLSEDLTGVEFAL</sequence>
<dbReference type="PRINTS" id="PR00081">
    <property type="entry name" value="GDHRDH"/>
</dbReference>
<evidence type="ECO:0000313" key="2">
    <source>
        <dbReference type="EMBL" id="BBH17346.1"/>
    </source>
</evidence>
<dbReference type="InterPro" id="IPR002347">
    <property type="entry name" value="SDR_fam"/>
</dbReference>